<dbReference type="EMBL" id="RBNJ01004354">
    <property type="protein sequence ID" value="RUS30034.1"/>
    <property type="molecule type" value="Genomic_DNA"/>
</dbReference>
<dbReference type="CDD" id="cd08771">
    <property type="entry name" value="DLP_1"/>
    <property type="match status" value="1"/>
</dbReference>
<reference evidence="4 5" key="1">
    <citation type="journal article" date="2018" name="New Phytol.">
        <title>Phylogenomics of Endogonaceae and evolution of mycorrhizas within Mucoromycota.</title>
        <authorList>
            <person name="Chang Y."/>
            <person name="Desiro A."/>
            <person name="Na H."/>
            <person name="Sandor L."/>
            <person name="Lipzen A."/>
            <person name="Clum A."/>
            <person name="Barry K."/>
            <person name="Grigoriev I.V."/>
            <person name="Martin F.M."/>
            <person name="Stajich J.E."/>
            <person name="Smith M.E."/>
            <person name="Bonito G."/>
            <person name="Spatafora J.W."/>
        </authorList>
    </citation>
    <scope>NUCLEOTIDE SEQUENCE [LARGE SCALE GENOMIC DNA]</scope>
    <source>
        <strain evidence="4 5">AD002</strain>
    </source>
</reference>
<dbReference type="GO" id="GO:0016020">
    <property type="term" value="C:membrane"/>
    <property type="evidence" value="ECO:0007669"/>
    <property type="project" value="TreeGrafter"/>
</dbReference>
<dbReference type="InterPro" id="IPR027417">
    <property type="entry name" value="P-loop_NTPase"/>
</dbReference>
<dbReference type="Gene3D" id="1.20.120.1240">
    <property type="entry name" value="Dynamin, middle domain"/>
    <property type="match status" value="1"/>
</dbReference>
<keyword evidence="2" id="KW-0342">GTP-binding</keyword>
<organism evidence="4 5">
    <name type="scientific">Jimgerdemannia flammicorona</name>
    <dbReference type="NCBI Taxonomy" id="994334"/>
    <lineage>
        <taxon>Eukaryota</taxon>
        <taxon>Fungi</taxon>
        <taxon>Fungi incertae sedis</taxon>
        <taxon>Mucoromycota</taxon>
        <taxon>Mucoromycotina</taxon>
        <taxon>Endogonomycetes</taxon>
        <taxon>Endogonales</taxon>
        <taxon>Endogonaceae</taxon>
        <taxon>Jimgerdemannia</taxon>
    </lineage>
</organism>
<evidence type="ECO:0000259" key="3">
    <source>
        <dbReference type="PROSITE" id="PS51718"/>
    </source>
</evidence>
<dbReference type="Proteomes" id="UP000274822">
    <property type="component" value="Unassembled WGS sequence"/>
</dbReference>
<dbReference type="PROSITE" id="PS51718">
    <property type="entry name" value="G_DYNAMIN_2"/>
    <property type="match status" value="1"/>
</dbReference>
<gene>
    <name evidence="4" type="ORF">BC938DRAFT_479921</name>
</gene>
<dbReference type="SUPFAM" id="SSF52540">
    <property type="entry name" value="P-loop containing nucleoside triphosphate hydrolases"/>
    <property type="match status" value="1"/>
</dbReference>
<dbReference type="InterPro" id="IPR000375">
    <property type="entry name" value="Dynamin_stalk"/>
</dbReference>
<keyword evidence="1" id="KW-0547">Nucleotide-binding</keyword>
<dbReference type="PANTHER" id="PTHR11566">
    <property type="entry name" value="DYNAMIN"/>
    <property type="match status" value="1"/>
</dbReference>
<dbReference type="AlphaFoldDB" id="A0A433QJV4"/>
<evidence type="ECO:0000313" key="5">
    <source>
        <dbReference type="Proteomes" id="UP000274822"/>
    </source>
</evidence>
<keyword evidence="5" id="KW-1185">Reference proteome</keyword>
<dbReference type="PRINTS" id="PR00195">
    <property type="entry name" value="DYNAMIN"/>
</dbReference>
<feature type="non-terminal residue" evidence="4">
    <location>
        <position position="653"/>
    </location>
</feature>
<accession>A0A433QJV4</accession>
<protein>
    <submittedName>
        <fullName evidence="4">P-loop containing nucleoside triphosphate hydrolase protein</fullName>
    </submittedName>
</protein>
<name>A0A433QJV4_9FUNG</name>
<dbReference type="Gene3D" id="3.40.50.300">
    <property type="entry name" value="P-loop containing nucleotide triphosphate hydrolases"/>
    <property type="match status" value="1"/>
</dbReference>
<evidence type="ECO:0000256" key="1">
    <source>
        <dbReference type="ARBA" id="ARBA00022741"/>
    </source>
</evidence>
<dbReference type="SMART" id="SM00053">
    <property type="entry name" value="DYNc"/>
    <property type="match status" value="1"/>
</dbReference>
<dbReference type="GO" id="GO:0005525">
    <property type="term" value="F:GTP binding"/>
    <property type="evidence" value="ECO:0007669"/>
    <property type="project" value="InterPro"/>
</dbReference>
<evidence type="ECO:0000313" key="4">
    <source>
        <dbReference type="EMBL" id="RUS30034.1"/>
    </source>
</evidence>
<sequence length="653" mass="74510">MTDFEILSAGPPTPTPAHLGGGSIYARVAEEYISLLQELQTSSEPLNLPKIVICGNQSCGKSSVVEGLTGVPLPRDDGICTRCPIELNLLQSRERWQCQIKLRRNDELDDFGPVIYVEEHAADAVWRAQKALLNPSKDMTIYVQESFDKDERDELNCSAPGDAIVIYITGPKPQDVHGSRSCVRESLSIIDLPGLIANREASTRALSESIERMIRRYVSDPDAVIIPVLTAFENWEQYGIWQIVEQADPNGTRTLPVFTKPDRVEQDTHHQLLAIIKGEIRKHKNALGYWIVKNPPQHLIKSAITFQRGRELEMEFFNRSTDEWKLPQYDWLQELPKDRCGIDGLRPKLSGLLVESLKRNIPEIKRRLLERRASILEELKNLGPISHEDVSLEIDARVNIKKARLLMALNQFVSAVKIDVEESIFNEAIWAFRVYENKMYSTRPVFDVGNVKLSYLQRGAHLPTDGIYPNEEDLALPPWTMPEVSKLAEVTRGRQLVGDIPSRAIPTIVRRHQEFWQNPADELLVKTDYILDKHVKAAAQKYIMSKFPRIGDEVNFALDSCREDCKRETQQFLDTLHQMERSLRRIEGFTFHETTYIRLRDKFLKDVEKVRAQVSPTRQSLANNTIVLADQFFSNLLPAGVGSNLFNQKKQAL</sequence>
<feature type="domain" description="Dynamin-type G" evidence="3">
    <location>
        <begin position="45"/>
        <end position="362"/>
    </location>
</feature>
<dbReference type="PANTHER" id="PTHR11566:SF21">
    <property type="entry name" value="DYNAMIN RELATED PROTEIN 1, ISOFORM A"/>
    <property type="match status" value="1"/>
</dbReference>
<dbReference type="InterPro" id="IPR022812">
    <property type="entry name" value="Dynamin"/>
</dbReference>
<keyword evidence="4" id="KW-0378">Hydrolase</keyword>
<dbReference type="Pfam" id="PF00350">
    <property type="entry name" value="Dynamin_N"/>
    <property type="match status" value="1"/>
</dbReference>
<dbReference type="InterPro" id="IPR045063">
    <property type="entry name" value="Dynamin_N"/>
</dbReference>
<dbReference type="InterPro" id="IPR001401">
    <property type="entry name" value="Dynamin_GTPase"/>
</dbReference>
<comment type="caution">
    <text evidence="4">The sequence shown here is derived from an EMBL/GenBank/DDBJ whole genome shotgun (WGS) entry which is preliminary data.</text>
</comment>
<dbReference type="GO" id="GO:0005737">
    <property type="term" value="C:cytoplasm"/>
    <property type="evidence" value="ECO:0007669"/>
    <property type="project" value="TreeGrafter"/>
</dbReference>
<dbReference type="GO" id="GO:0003924">
    <property type="term" value="F:GTPase activity"/>
    <property type="evidence" value="ECO:0007669"/>
    <property type="project" value="InterPro"/>
</dbReference>
<dbReference type="GO" id="GO:0005874">
    <property type="term" value="C:microtubule"/>
    <property type="evidence" value="ECO:0007669"/>
    <property type="project" value="TreeGrafter"/>
</dbReference>
<dbReference type="InterPro" id="IPR030381">
    <property type="entry name" value="G_DYNAMIN_dom"/>
</dbReference>
<dbReference type="GO" id="GO:0008017">
    <property type="term" value="F:microtubule binding"/>
    <property type="evidence" value="ECO:0007669"/>
    <property type="project" value="TreeGrafter"/>
</dbReference>
<dbReference type="Pfam" id="PF01031">
    <property type="entry name" value="Dynamin_M"/>
    <property type="match status" value="1"/>
</dbReference>
<evidence type="ECO:0000256" key="2">
    <source>
        <dbReference type="ARBA" id="ARBA00023134"/>
    </source>
</evidence>
<proteinExistence type="predicted"/>